<organism evidence="1 2">
    <name type="scientific">Rhizobium giardinii</name>
    <dbReference type="NCBI Taxonomy" id="56731"/>
    <lineage>
        <taxon>Bacteria</taxon>
        <taxon>Pseudomonadati</taxon>
        <taxon>Pseudomonadota</taxon>
        <taxon>Alphaproteobacteria</taxon>
        <taxon>Hyphomicrobiales</taxon>
        <taxon>Rhizobiaceae</taxon>
        <taxon>Rhizobium/Agrobacterium group</taxon>
        <taxon>Rhizobium</taxon>
    </lineage>
</organism>
<reference evidence="1 2" key="1">
    <citation type="submission" date="2020-08" db="EMBL/GenBank/DDBJ databases">
        <title>Genomic Encyclopedia of Type Strains, Phase IV (KMG-V): Genome sequencing to study the core and pangenomes of soil and plant-associated prokaryotes.</title>
        <authorList>
            <person name="Whitman W."/>
        </authorList>
    </citation>
    <scope>NUCLEOTIDE SEQUENCE [LARGE SCALE GENOMIC DNA]</scope>
    <source>
        <strain evidence="1 2">SEMIA 4084</strain>
    </source>
</reference>
<dbReference type="Proteomes" id="UP000585507">
    <property type="component" value="Unassembled WGS sequence"/>
</dbReference>
<comment type="caution">
    <text evidence="1">The sequence shown here is derived from an EMBL/GenBank/DDBJ whole genome shotgun (WGS) entry which is preliminary data.</text>
</comment>
<protein>
    <submittedName>
        <fullName evidence="1">Uncharacterized protein</fullName>
    </submittedName>
</protein>
<evidence type="ECO:0000313" key="1">
    <source>
        <dbReference type="EMBL" id="MBB5534881.1"/>
    </source>
</evidence>
<gene>
    <name evidence="1" type="ORF">GGD55_001564</name>
</gene>
<keyword evidence="2" id="KW-1185">Reference proteome</keyword>
<dbReference type="EMBL" id="JACHBK010000003">
    <property type="protein sequence ID" value="MBB5534881.1"/>
    <property type="molecule type" value="Genomic_DNA"/>
</dbReference>
<accession>A0A7W8U8Q5</accession>
<dbReference type="AlphaFoldDB" id="A0A7W8U8Q5"/>
<sequence>MQQSQAIFHATQHLPVTAALRGWAGGAAEQIARKKGYRTDHEERRAGRRRVITSRHCHRTRLVLDIARRLFCFYRHAACLIQFTCETSSQIFDIGHLGTPVLQQRNISKVILFHQKTGEDARILGVCSKNTSKQILCSKITYRYATKAKLLLKNDCCDSFTCGMLLVKAPHKNQFRSNNCGPESKEYATGEKTW</sequence>
<name>A0A7W8U8Q5_9HYPH</name>
<proteinExistence type="predicted"/>
<evidence type="ECO:0000313" key="2">
    <source>
        <dbReference type="Proteomes" id="UP000585507"/>
    </source>
</evidence>